<gene>
    <name evidence="2" type="ORF">US31_C0017G0009</name>
</gene>
<comment type="caution">
    <text evidence="2">The sequence shown here is derived from an EMBL/GenBank/DDBJ whole genome shotgun (WGS) entry which is preliminary data.</text>
</comment>
<keyword evidence="1" id="KW-1133">Transmembrane helix</keyword>
<sequence>MIHRIRKNKITKDEIVADFIFLAVAFIVSIAALFIFDIHWNFYPDGRLFPPEKFIFEDRSIYLWGGLLGSIIGFFIIKLFLFGLKEDSKK</sequence>
<feature type="transmembrane region" description="Helical" evidence="1">
    <location>
        <begin position="20"/>
        <end position="42"/>
    </location>
</feature>
<evidence type="ECO:0000313" key="2">
    <source>
        <dbReference type="EMBL" id="KKQ17615.1"/>
    </source>
</evidence>
<dbReference type="EMBL" id="LBSM01000017">
    <property type="protein sequence ID" value="KKQ17615.1"/>
    <property type="molecule type" value="Genomic_DNA"/>
</dbReference>
<evidence type="ECO:0000256" key="1">
    <source>
        <dbReference type="SAM" id="Phobius"/>
    </source>
</evidence>
<proteinExistence type="predicted"/>
<protein>
    <submittedName>
        <fullName evidence="2">Uncharacterized protein</fullName>
    </submittedName>
</protein>
<name>A0A0G0FUW2_9BACT</name>
<feature type="transmembrane region" description="Helical" evidence="1">
    <location>
        <begin position="62"/>
        <end position="84"/>
    </location>
</feature>
<reference evidence="2 3" key="1">
    <citation type="journal article" date="2015" name="Nature">
        <title>rRNA introns, odd ribosomes, and small enigmatic genomes across a large radiation of phyla.</title>
        <authorList>
            <person name="Brown C.T."/>
            <person name="Hug L.A."/>
            <person name="Thomas B.C."/>
            <person name="Sharon I."/>
            <person name="Castelle C.J."/>
            <person name="Singh A."/>
            <person name="Wilkins M.J."/>
            <person name="Williams K.H."/>
            <person name="Banfield J.F."/>
        </authorList>
    </citation>
    <scope>NUCLEOTIDE SEQUENCE [LARGE SCALE GENOMIC DNA]</scope>
</reference>
<evidence type="ECO:0000313" key="3">
    <source>
        <dbReference type="Proteomes" id="UP000034508"/>
    </source>
</evidence>
<organism evidence="2 3">
    <name type="scientific">Berkelbacteria bacterium GW2011_GWA1_36_9</name>
    <dbReference type="NCBI Taxonomy" id="1618331"/>
    <lineage>
        <taxon>Bacteria</taxon>
        <taxon>Candidatus Berkelbacteria</taxon>
    </lineage>
</organism>
<accession>A0A0G0FUW2</accession>
<dbReference type="Proteomes" id="UP000034508">
    <property type="component" value="Unassembled WGS sequence"/>
</dbReference>
<keyword evidence="1" id="KW-0472">Membrane</keyword>
<dbReference type="AlphaFoldDB" id="A0A0G0FUW2"/>
<keyword evidence="1" id="KW-0812">Transmembrane</keyword>